<keyword evidence="12" id="KW-1185">Reference proteome</keyword>
<evidence type="ECO:0000256" key="1">
    <source>
        <dbReference type="ARBA" id="ARBA00003050"/>
    </source>
</evidence>
<name>A0ABZ2G4M6_9GAMM</name>
<protein>
    <recommendedName>
        <fullName evidence="4 8">Homocitrate synthase</fullName>
        <ecNumber evidence="3 8">2.3.3.14</ecNumber>
    </recommendedName>
</protein>
<feature type="compositionally biased region" description="Polar residues" evidence="9">
    <location>
        <begin position="1"/>
        <end position="10"/>
    </location>
</feature>
<gene>
    <name evidence="11" type="primary">nifV</name>
    <name evidence="11" type="ORF">QNA12_09760</name>
</gene>
<evidence type="ECO:0000256" key="6">
    <source>
        <dbReference type="ARBA" id="ARBA00048019"/>
    </source>
</evidence>
<comment type="catalytic activity">
    <reaction evidence="6 8">
        <text>acetyl-CoA + 2-oxoglutarate + H2O = (2R)-homocitrate + CoA + H(+)</text>
        <dbReference type="Rhea" id="RHEA:12929"/>
        <dbReference type="ChEBI" id="CHEBI:15377"/>
        <dbReference type="ChEBI" id="CHEBI:15378"/>
        <dbReference type="ChEBI" id="CHEBI:16810"/>
        <dbReference type="ChEBI" id="CHEBI:57287"/>
        <dbReference type="ChEBI" id="CHEBI:57288"/>
        <dbReference type="ChEBI" id="CHEBI:58884"/>
        <dbReference type="EC" id="2.3.3.14"/>
    </reaction>
</comment>
<reference evidence="11 12" key="1">
    <citation type="journal article" date="2024" name="Front. Plant Sci.">
        <title>Comprehensive phenomic and genomic studies of the species, Pectobacterium cacticida and proposal for reclassification as Alcorniella cacticida comb. nov.</title>
        <authorList>
            <person name="Jonca J."/>
            <person name="Pirhonen M."/>
            <person name="Waleron M.M."/>
            <person name="Gawor J."/>
            <person name="Mrozik A."/>
            <person name="Smoktunowicz M."/>
            <person name="Waleron K."/>
            <person name="Waleron M."/>
        </authorList>
    </citation>
    <scope>NUCLEOTIDE SEQUENCE [LARGE SCALE GENOMIC DNA]</scope>
    <source>
        <strain evidence="11 12">DPMP6</strain>
    </source>
</reference>
<evidence type="ECO:0000259" key="10">
    <source>
        <dbReference type="PROSITE" id="PS50991"/>
    </source>
</evidence>
<proteinExistence type="inferred from homology"/>
<dbReference type="Gene3D" id="3.20.20.70">
    <property type="entry name" value="Aldolase class I"/>
    <property type="match status" value="1"/>
</dbReference>
<organism evidence="11 12">
    <name type="scientific">Pectobacterium cacticida</name>
    <dbReference type="NCBI Taxonomy" id="69221"/>
    <lineage>
        <taxon>Bacteria</taxon>
        <taxon>Pseudomonadati</taxon>
        <taxon>Pseudomonadota</taxon>
        <taxon>Gammaproteobacteria</taxon>
        <taxon>Enterobacterales</taxon>
        <taxon>Pectobacteriaceae</taxon>
        <taxon>Pectobacterium</taxon>
    </lineage>
</organism>
<evidence type="ECO:0000256" key="3">
    <source>
        <dbReference type="ARBA" id="ARBA00012974"/>
    </source>
</evidence>
<feature type="region of interest" description="Disordered" evidence="9">
    <location>
        <begin position="1"/>
        <end position="32"/>
    </location>
</feature>
<keyword evidence="8" id="KW-0535">Nitrogen fixation</keyword>
<dbReference type="Pfam" id="PF00682">
    <property type="entry name" value="HMGL-like"/>
    <property type="match status" value="1"/>
</dbReference>
<dbReference type="PANTHER" id="PTHR42880:SF1">
    <property type="entry name" value="ISOPROPYLMALATE_HOMOCITRATE_CITRAMALATE SYNTHASE FAMILY PROTEIN"/>
    <property type="match status" value="1"/>
</dbReference>
<dbReference type="Proteomes" id="UP001379444">
    <property type="component" value="Chromosome"/>
</dbReference>
<dbReference type="PROSITE" id="PS50991">
    <property type="entry name" value="PYR_CT"/>
    <property type="match status" value="1"/>
</dbReference>
<accession>A0ABZ2G4M6</accession>
<evidence type="ECO:0000256" key="8">
    <source>
        <dbReference type="RuleBase" id="RU367143"/>
    </source>
</evidence>
<comment type="similarity">
    <text evidence="2 7">Belongs to the alpha-IPM synthase/homocitrate synthase family.</text>
</comment>
<keyword evidence="5 7" id="KW-0808">Transferase</keyword>
<dbReference type="EMBL" id="CP125967">
    <property type="protein sequence ID" value="WWO36883.1"/>
    <property type="molecule type" value="Genomic_DNA"/>
</dbReference>
<evidence type="ECO:0000256" key="7">
    <source>
        <dbReference type="RuleBase" id="RU003523"/>
    </source>
</evidence>
<evidence type="ECO:0000256" key="2">
    <source>
        <dbReference type="ARBA" id="ARBA00006154"/>
    </source>
</evidence>
<dbReference type="PANTHER" id="PTHR42880">
    <property type="entry name" value="HOMOCITRATE SYNTHASE"/>
    <property type="match status" value="1"/>
</dbReference>
<dbReference type="InterPro" id="IPR054691">
    <property type="entry name" value="LeuA/HCS_post-cat"/>
</dbReference>
<evidence type="ECO:0000256" key="5">
    <source>
        <dbReference type="ARBA" id="ARBA00022679"/>
    </source>
</evidence>
<sequence length="400" mass="43639">MAVAESQQTGDARRPQAVTINDTTLRDGEQSPGVAFRASEKLDIARALVNAGVIELEAGTPAMGEEECVRLAMLRRQLPDTVMMSWCRMNAADIHDAARVGMDWVNISVPASDLLREQKLRQPWPAVIASLKPLVKLARRLGMRVSMGCEDASRSADEILKMLAEVAADMGIERMRFADTLGILDPFSTFARISALRRHWHGELEMHAHNDLGMATANTLAAVRAGATHVNTTVLGLGERAGNAALESVTMSLSRCLGLDSGIDFTELPELCRIVAAAAGRTVDVQHPLIGGQVFTHESGLHVAALLRDPRSYQGIEPALVGREFTLVLGKHSGRQAVSGICARLGYSLNEKQVLSMLHEVKRFAEHLKRNPSEEEVIAMCQMRMEDQILFDEHLQAQGG</sequence>
<dbReference type="EC" id="2.3.3.14" evidence="3 8"/>
<comment type="function">
    <text evidence="1 8">This protein is a Fe-Mo-cofactor biosynthetic component.</text>
</comment>
<evidence type="ECO:0000256" key="4">
    <source>
        <dbReference type="ARBA" id="ARBA00020735"/>
    </source>
</evidence>
<dbReference type="InterPro" id="IPR013785">
    <property type="entry name" value="Aldolase_TIM"/>
</dbReference>
<dbReference type="InterPro" id="IPR000891">
    <property type="entry name" value="PYR_CT"/>
</dbReference>
<dbReference type="PROSITE" id="PS00815">
    <property type="entry name" value="AIPM_HOMOCIT_SYNTH_1"/>
    <property type="match status" value="1"/>
</dbReference>
<feature type="domain" description="Pyruvate carboxyltransferase" evidence="10">
    <location>
        <begin position="18"/>
        <end position="269"/>
    </location>
</feature>
<dbReference type="Gene3D" id="1.10.238.260">
    <property type="match status" value="1"/>
</dbReference>
<dbReference type="GO" id="GO:0004410">
    <property type="term" value="F:homocitrate synthase activity"/>
    <property type="evidence" value="ECO:0007669"/>
    <property type="project" value="UniProtKB-EC"/>
</dbReference>
<keyword evidence="11" id="KW-0012">Acyltransferase</keyword>
<dbReference type="Pfam" id="PF22617">
    <property type="entry name" value="HCS_D2"/>
    <property type="match status" value="1"/>
</dbReference>
<dbReference type="NCBIfam" id="TIGR02660">
    <property type="entry name" value="nifV_homocitr"/>
    <property type="match status" value="1"/>
</dbReference>
<dbReference type="InterPro" id="IPR002034">
    <property type="entry name" value="AIPM/Hcit_synth_CS"/>
</dbReference>
<dbReference type="CDD" id="cd07939">
    <property type="entry name" value="DRE_TIM_NifV"/>
    <property type="match status" value="1"/>
</dbReference>
<dbReference type="PROSITE" id="PS00816">
    <property type="entry name" value="AIPM_HOMOCIT_SYNTH_2"/>
    <property type="match status" value="1"/>
</dbReference>
<evidence type="ECO:0000256" key="9">
    <source>
        <dbReference type="SAM" id="MobiDB-lite"/>
    </source>
</evidence>
<dbReference type="InterPro" id="IPR013477">
    <property type="entry name" value="NifV/FrbC"/>
</dbReference>
<dbReference type="SUPFAM" id="SSF51569">
    <property type="entry name" value="Aldolase"/>
    <property type="match status" value="1"/>
</dbReference>
<evidence type="ECO:0000313" key="12">
    <source>
        <dbReference type="Proteomes" id="UP001379444"/>
    </source>
</evidence>
<evidence type="ECO:0000313" key="11">
    <source>
        <dbReference type="EMBL" id="WWO36883.1"/>
    </source>
</evidence>
<dbReference type="RefSeq" id="WP_264495813.1">
    <property type="nucleotide sequence ID" value="NZ_CP109947.1"/>
</dbReference>